<feature type="compositionally biased region" description="Basic and acidic residues" evidence="1">
    <location>
        <begin position="90"/>
        <end position="100"/>
    </location>
</feature>
<gene>
    <name evidence="2" type="ORF">GCM10010319_12530</name>
</gene>
<accession>A0ABN0WIS9</accession>
<name>A0ABN0WIS9_9ACTN</name>
<proteinExistence type="predicted"/>
<organism evidence="2 3">
    <name type="scientific">Streptomyces blastmyceticus</name>
    <dbReference type="NCBI Taxonomy" id="68180"/>
    <lineage>
        <taxon>Bacteria</taxon>
        <taxon>Bacillati</taxon>
        <taxon>Actinomycetota</taxon>
        <taxon>Actinomycetes</taxon>
        <taxon>Kitasatosporales</taxon>
        <taxon>Streptomycetaceae</taxon>
        <taxon>Streptomyces</taxon>
    </lineage>
</organism>
<feature type="region of interest" description="Disordered" evidence="1">
    <location>
        <begin position="14"/>
        <end position="100"/>
    </location>
</feature>
<evidence type="ECO:0000313" key="3">
    <source>
        <dbReference type="Proteomes" id="UP001500063"/>
    </source>
</evidence>
<sequence>MDRIMTFSWLMGTVTTSSSRLTESANKAKADDSLFDLRSPRTEQGAHGPAGGANRLNTARNPAGGDQCRPVGRSGRGFPGFTRSDASEPGPDRRRTPAAP</sequence>
<keyword evidence="3" id="KW-1185">Reference proteome</keyword>
<evidence type="ECO:0000256" key="1">
    <source>
        <dbReference type="SAM" id="MobiDB-lite"/>
    </source>
</evidence>
<reference evidence="2 3" key="1">
    <citation type="journal article" date="2019" name="Int. J. Syst. Evol. Microbiol.">
        <title>The Global Catalogue of Microorganisms (GCM) 10K type strain sequencing project: providing services to taxonomists for standard genome sequencing and annotation.</title>
        <authorList>
            <consortium name="The Broad Institute Genomics Platform"/>
            <consortium name="The Broad Institute Genome Sequencing Center for Infectious Disease"/>
            <person name="Wu L."/>
            <person name="Ma J."/>
        </authorList>
    </citation>
    <scope>NUCLEOTIDE SEQUENCE [LARGE SCALE GENOMIC DNA]</scope>
    <source>
        <strain evidence="2 3">JCM 4565</strain>
    </source>
</reference>
<protein>
    <submittedName>
        <fullName evidence="2">Uncharacterized protein</fullName>
    </submittedName>
</protein>
<dbReference type="Proteomes" id="UP001500063">
    <property type="component" value="Unassembled WGS sequence"/>
</dbReference>
<feature type="compositionally biased region" description="Polar residues" evidence="1">
    <location>
        <begin position="14"/>
        <end position="25"/>
    </location>
</feature>
<comment type="caution">
    <text evidence="2">The sequence shown here is derived from an EMBL/GenBank/DDBJ whole genome shotgun (WGS) entry which is preliminary data.</text>
</comment>
<evidence type="ECO:0000313" key="2">
    <source>
        <dbReference type="EMBL" id="GAA0338065.1"/>
    </source>
</evidence>
<dbReference type="EMBL" id="BAAABW010000007">
    <property type="protein sequence ID" value="GAA0338065.1"/>
    <property type="molecule type" value="Genomic_DNA"/>
</dbReference>